<evidence type="ECO:0000259" key="3">
    <source>
        <dbReference type="PROSITE" id="PS50930"/>
    </source>
</evidence>
<feature type="domain" description="Response regulatory" evidence="2">
    <location>
        <begin position="2"/>
        <end position="114"/>
    </location>
</feature>
<dbReference type="InterPro" id="IPR011006">
    <property type="entry name" value="CheY-like_superfamily"/>
</dbReference>
<dbReference type="Proteomes" id="UP001595953">
    <property type="component" value="Unassembled WGS sequence"/>
</dbReference>
<dbReference type="RefSeq" id="WP_387964489.1">
    <property type="nucleotide sequence ID" value="NZ_JBHSGP010000014.1"/>
</dbReference>
<dbReference type="EMBL" id="JBHSGP010000014">
    <property type="protein sequence ID" value="MFC4723260.1"/>
    <property type="molecule type" value="Genomic_DNA"/>
</dbReference>
<sequence>MKCIIIDDEATAIEILYNHCTKINGLEVLKTFDNAGDALNFLDLHEIDLIFLDIHMPVLSGYEFLDALSKRPKIVLTTSDHNLAIKAYEYKCIVDFLGKPYSFPRFINSINKVNRSFKIEKCKELSPIKTEKINDLYINIDKKLVRIKVNDIDYIKTLNKKVQICTNNQNYLIKSSLSKILVKLPKFKFLKVHQSYIINITKIIDIKNNNILINNDSIPVSRLNKAELLRRINLI</sequence>
<feature type="modified residue" description="4-aspartylphosphate" evidence="1">
    <location>
        <position position="53"/>
    </location>
</feature>
<dbReference type="Gene3D" id="2.40.50.1020">
    <property type="entry name" value="LytTr DNA-binding domain"/>
    <property type="match status" value="1"/>
</dbReference>
<dbReference type="SMART" id="SM00850">
    <property type="entry name" value="LytTR"/>
    <property type="match status" value="1"/>
</dbReference>
<dbReference type="InterPro" id="IPR046947">
    <property type="entry name" value="LytR-like"/>
</dbReference>
<dbReference type="PROSITE" id="PS50930">
    <property type="entry name" value="HTH_LYTTR"/>
    <property type="match status" value="1"/>
</dbReference>
<dbReference type="PANTHER" id="PTHR37299:SF1">
    <property type="entry name" value="STAGE 0 SPORULATION PROTEIN A HOMOLOG"/>
    <property type="match status" value="1"/>
</dbReference>
<evidence type="ECO:0000259" key="2">
    <source>
        <dbReference type="PROSITE" id="PS50110"/>
    </source>
</evidence>
<dbReference type="PANTHER" id="PTHR37299">
    <property type="entry name" value="TRANSCRIPTIONAL REGULATOR-RELATED"/>
    <property type="match status" value="1"/>
</dbReference>
<dbReference type="InterPro" id="IPR007492">
    <property type="entry name" value="LytTR_DNA-bd_dom"/>
</dbReference>
<dbReference type="PROSITE" id="PS50110">
    <property type="entry name" value="RESPONSE_REGULATORY"/>
    <property type="match status" value="1"/>
</dbReference>
<protein>
    <submittedName>
        <fullName evidence="4">LytR/AlgR family response regulator transcription factor</fullName>
    </submittedName>
</protein>
<dbReference type="Pfam" id="PF04397">
    <property type="entry name" value="LytTR"/>
    <property type="match status" value="1"/>
</dbReference>
<accession>A0ABV9N8J9</accession>
<evidence type="ECO:0000313" key="4">
    <source>
        <dbReference type="EMBL" id="MFC4723260.1"/>
    </source>
</evidence>
<dbReference type="SUPFAM" id="SSF52172">
    <property type="entry name" value="CheY-like"/>
    <property type="match status" value="1"/>
</dbReference>
<organism evidence="4 5">
    <name type="scientific">Geojedonia litorea</name>
    <dbReference type="NCBI Taxonomy" id="1268269"/>
    <lineage>
        <taxon>Bacteria</taxon>
        <taxon>Pseudomonadati</taxon>
        <taxon>Bacteroidota</taxon>
        <taxon>Flavobacteriia</taxon>
        <taxon>Flavobacteriales</taxon>
        <taxon>Flavobacteriaceae</taxon>
        <taxon>Geojedonia</taxon>
    </lineage>
</organism>
<dbReference type="Gene3D" id="3.40.50.2300">
    <property type="match status" value="1"/>
</dbReference>
<dbReference type="SMART" id="SM00448">
    <property type="entry name" value="REC"/>
    <property type="match status" value="1"/>
</dbReference>
<name>A0ABV9N8J9_9FLAO</name>
<dbReference type="InterPro" id="IPR001789">
    <property type="entry name" value="Sig_transdc_resp-reg_receiver"/>
</dbReference>
<evidence type="ECO:0000313" key="5">
    <source>
        <dbReference type="Proteomes" id="UP001595953"/>
    </source>
</evidence>
<gene>
    <name evidence="4" type="ORF">ACFO5O_13065</name>
</gene>
<proteinExistence type="predicted"/>
<evidence type="ECO:0000256" key="1">
    <source>
        <dbReference type="PROSITE-ProRule" id="PRU00169"/>
    </source>
</evidence>
<keyword evidence="1" id="KW-0597">Phosphoprotein</keyword>
<keyword evidence="5" id="KW-1185">Reference proteome</keyword>
<comment type="caution">
    <text evidence="4">The sequence shown here is derived from an EMBL/GenBank/DDBJ whole genome shotgun (WGS) entry which is preliminary data.</text>
</comment>
<dbReference type="Pfam" id="PF00072">
    <property type="entry name" value="Response_reg"/>
    <property type="match status" value="1"/>
</dbReference>
<reference evidence="5" key="1">
    <citation type="journal article" date="2019" name="Int. J. Syst. Evol. Microbiol.">
        <title>The Global Catalogue of Microorganisms (GCM) 10K type strain sequencing project: providing services to taxonomists for standard genome sequencing and annotation.</title>
        <authorList>
            <consortium name="The Broad Institute Genomics Platform"/>
            <consortium name="The Broad Institute Genome Sequencing Center for Infectious Disease"/>
            <person name="Wu L."/>
            <person name="Ma J."/>
        </authorList>
    </citation>
    <scope>NUCLEOTIDE SEQUENCE [LARGE SCALE GENOMIC DNA]</scope>
    <source>
        <strain evidence="5">CCUG 63682</strain>
    </source>
</reference>
<feature type="domain" description="HTH LytTR-type" evidence="3">
    <location>
        <begin position="136"/>
        <end position="234"/>
    </location>
</feature>